<keyword evidence="2 3" id="KW-0238">DNA-binding</keyword>
<dbReference type="Gene3D" id="1.10.10.10">
    <property type="entry name" value="Winged helix-like DNA-binding domain superfamily/Winged helix DNA-binding domain"/>
    <property type="match status" value="1"/>
</dbReference>
<dbReference type="InterPro" id="IPR036388">
    <property type="entry name" value="WH-like_DNA-bd_sf"/>
</dbReference>
<dbReference type="PRINTS" id="PR00624">
    <property type="entry name" value="HISTONEH5"/>
</dbReference>
<comment type="subcellular location">
    <subcellularLocation>
        <location evidence="3">Nucleus</location>
    </subcellularLocation>
</comment>
<dbReference type="CDD" id="cd00073">
    <property type="entry name" value="H15"/>
    <property type="match status" value="1"/>
</dbReference>
<dbReference type="GO" id="GO:0003677">
    <property type="term" value="F:DNA binding"/>
    <property type="evidence" value="ECO:0007669"/>
    <property type="project" value="UniProtKB-KW"/>
</dbReference>
<feature type="domain" description="H15" evidence="5">
    <location>
        <begin position="7"/>
        <end position="79"/>
    </location>
</feature>
<accession>A0A448YHE9</accession>
<dbReference type="OrthoDB" id="1110759at2759"/>
<reference evidence="6 7" key="1">
    <citation type="submission" date="2018-12" db="EMBL/GenBank/DDBJ databases">
        <authorList>
            <person name="Tiukova I."/>
            <person name="Dainat J."/>
        </authorList>
    </citation>
    <scope>NUCLEOTIDE SEQUENCE [LARGE SCALE GENOMIC DNA]</scope>
</reference>
<name>A0A448YHE9_BRENA</name>
<evidence type="ECO:0000256" key="4">
    <source>
        <dbReference type="SAM" id="MobiDB-lite"/>
    </source>
</evidence>
<dbReference type="GO" id="GO:0006334">
    <property type="term" value="P:nucleosome assembly"/>
    <property type="evidence" value="ECO:0007669"/>
    <property type="project" value="InterPro"/>
</dbReference>
<keyword evidence="3" id="KW-0539">Nucleus</keyword>
<dbReference type="InterPro" id="IPR036390">
    <property type="entry name" value="WH_DNA-bd_sf"/>
</dbReference>
<dbReference type="SMART" id="SM00526">
    <property type="entry name" value="H15"/>
    <property type="match status" value="1"/>
</dbReference>
<dbReference type="GO" id="GO:0005634">
    <property type="term" value="C:nucleus"/>
    <property type="evidence" value="ECO:0007669"/>
    <property type="project" value="UniProtKB-SubCell"/>
</dbReference>
<feature type="compositionally biased region" description="Basic residues" evidence="4">
    <location>
        <begin position="121"/>
        <end position="176"/>
    </location>
</feature>
<dbReference type="AlphaFoldDB" id="A0A448YHE9"/>
<keyword evidence="7" id="KW-1185">Reference proteome</keyword>
<dbReference type="Pfam" id="PF00538">
    <property type="entry name" value="Linker_histone"/>
    <property type="match status" value="1"/>
</dbReference>
<keyword evidence="3" id="KW-0158">Chromosome</keyword>
<evidence type="ECO:0000256" key="2">
    <source>
        <dbReference type="ARBA" id="ARBA00023125"/>
    </source>
</evidence>
<evidence type="ECO:0000256" key="1">
    <source>
        <dbReference type="ARBA" id="ARBA00020833"/>
    </source>
</evidence>
<dbReference type="GO" id="GO:0030527">
    <property type="term" value="F:structural constituent of chromatin"/>
    <property type="evidence" value="ECO:0007669"/>
    <property type="project" value="InterPro"/>
</dbReference>
<dbReference type="EMBL" id="CAACVR010000003">
    <property type="protein sequence ID" value="VEU20273.1"/>
    <property type="molecule type" value="Genomic_DNA"/>
</dbReference>
<dbReference type="Proteomes" id="UP000290900">
    <property type="component" value="Unassembled WGS sequence"/>
</dbReference>
<dbReference type="STRING" id="13370.A0A448YHE9"/>
<evidence type="ECO:0000313" key="7">
    <source>
        <dbReference type="Proteomes" id="UP000290900"/>
    </source>
</evidence>
<dbReference type="GO" id="GO:0000786">
    <property type="term" value="C:nucleosome"/>
    <property type="evidence" value="ECO:0007669"/>
    <property type="project" value="InterPro"/>
</dbReference>
<dbReference type="SUPFAM" id="SSF46785">
    <property type="entry name" value="Winged helix' DNA-binding domain"/>
    <property type="match status" value="1"/>
</dbReference>
<gene>
    <name evidence="6" type="ORF">BRENAR_LOCUS1008</name>
</gene>
<dbReference type="InterPro" id="IPR005818">
    <property type="entry name" value="Histone_H1/H5_H15"/>
</dbReference>
<dbReference type="InParanoid" id="A0A448YHE9"/>
<comment type="similarity">
    <text evidence="3">Belongs to the histone H1/H5 family.</text>
</comment>
<evidence type="ECO:0000313" key="6">
    <source>
        <dbReference type="EMBL" id="VEU20273.1"/>
    </source>
</evidence>
<sequence length="176" mass="18559">MATAKTAKLTYKDMIVSAVSGLKERNGSSRQALKKYIQSNFDVAAGNFDSQFNLAIKRGVSGDYFVQPKGPSGPIKLNKAIVGHKKSTPAKKVAPAKKASAAKKAVKKETTTKKSASSKKTVSKKVVKKVAAKRAPKKAVGTKKAPAKKSSKSAKKVTSKKPAAKKAKTSKKSSKA</sequence>
<feature type="compositionally biased region" description="Low complexity" evidence="4">
    <location>
        <begin position="90"/>
        <end position="99"/>
    </location>
</feature>
<protein>
    <recommendedName>
        <fullName evidence="1">Histone H1</fullName>
    </recommendedName>
</protein>
<organism evidence="6 7">
    <name type="scientific">Brettanomyces naardenensis</name>
    <name type="common">Yeast</name>
    <dbReference type="NCBI Taxonomy" id="13370"/>
    <lineage>
        <taxon>Eukaryota</taxon>
        <taxon>Fungi</taxon>
        <taxon>Dikarya</taxon>
        <taxon>Ascomycota</taxon>
        <taxon>Saccharomycotina</taxon>
        <taxon>Pichiomycetes</taxon>
        <taxon>Pichiales</taxon>
        <taxon>Pichiaceae</taxon>
        <taxon>Brettanomyces</taxon>
    </lineage>
</organism>
<dbReference type="PROSITE" id="PS51504">
    <property type="entry name" value="H15"/>
    <property type="match status" value="1"/>
</dbReference>
<evidence type="ECO:0000259" key="5">
    <source>
        <dbReference type="PROSITE" id="PS51504"/>
    </source>
</evidence>
<feature type="region of interest" description="Disordered" evidence="4">
    <location>
        <begin position="84"/>
        <end position="176"/>
    </location>
</feature>
<evidence type="ECO:0000256" key="3">
    <source>
        <dbReference type="RuleBase" id="RU003894"/>
    </source>
</evidence>
<proteinExistence type="inferred from homology"/>
<dbReference type="InterPro" id="IPR005819">
    <property type="entry name" value="H1/H5"/>
</dbReference>